<evidence type="ECO:0000256" key="2">
    <source>
        <dbReference type="PIRSR" id="PIRSR005962-1"/>
    </source>
</evidence>
<dbReference type="PANTHER" id="PTHR11014:SF63">
    <property type="entry name" value="METALLOPEPTIDASE, PUTATIVE (AFU_ORTHOLOGUE AFUA_6G09600)-RELATED"/>
    <property type="match status" value="1"/>
</dbReference>
<dbReference type="GO" id="GO:0050118">
    <property type="term" value="F:N-acetyldiaminopimelate deacetylase activity"/>
    <property type="evidence" value="ECO:0007669"/>
    <property type="project" value="UniProtKB-ARBA"/>
</dbReference>
<feature type="domain" description="Peptidase M20 dimerisation" evidence="3">
    <location>
        <begin position="206"/>
        <end position="298"/>
    </location>
</feature>
<dbReference type="NCBIfam" id="TIGR01891">
    <property type="entry name" value="amidohydrolases"/>
    <property type="match status" value="1"/>
</dbReference>
<dbReference type="OrthoDB" id="9776731at2"/>
<feature type="binding site" evidence="2">
    <location>
        <position position="123"/>
    </location>
    <ligand>
        <name>Mn(2+)</name>
        <dbReference type="ChEBI" id="CHEBI:29035"/>
        <label>2</label>
    </ligand>
</feature>
<proteinExistence type="predicted"/>
<dbReference type="GO" id="GO:0019877">
    <property type="term" value="P:diaminopimelate biosynthetic process"/>
    <property type="evidence" value="ECO:0007669"/>
    <property type="project" value="UniProtKB-ARBA"/>
</dbReference>
<dbReference type="PIRSF" id="PIRSF005962">
    <property type="entry name" value="Pept_M20D_amidohydro"/>
    <property type="match status" value="1"/>
</dbReference>
<evidence type="ECO:0000259" key="3">
    <source>
        <dbReference type="Pfam" id="PF07687"/>
    </source>
</evidence>
<dbReference type="PANTHER" id="PTHR11014">
    <property type="entry name" value="PEPTIDASE M20 FAMILY MEMBER"/>
    <property type="match status" value="1"/>
</dbReference>
<dbReference type="FunFam" id="3.30.70.360:FF:000001">
    <property type="entry name" value="N-acetyldiaminopimelate deacetylase"/>
    <property type="match status" value="1"/>
</dbReference>
<keyword evidence="5" id="KW-1185">Reference proteome</keyword>
<comment type="cofactor">
    <cofactor evidence="2">
        <name>Mn(2+)</name>
        <dbReference type="ChEBI" id="CHEBI:29035"/>
    </cofactor>
    <text evidence="2">The Mn(2+) ion enhances activity.</text>
</comment>
<dbReference type="Proteomes" id="UP000316968">
    <property type="component" value="Chromosome"/>
</dbReference>
<accession>A0A4Y6UT81</accession>
<keyword evidence="1 4" id="KW-0378">Hydrolase</keyword>
<organism evidence="4 5">
    <name type="scientific">Saccharibacillus brassicae</name>
    <dbReference type="NCBI Taxonomy" id="2583377"/>
    <lineage>
        <taxon>Bacteria</taxon>
        <taxon>Bacillati</taxon>
        <taxon>Bacillota</taxon>
        <taxon>Bacilli</taxon>
        <taxon>Bacillales</taxon>
        <taxon>Paenibacillaceae</taxon>
        <taxon>Saccharibacillus</taxon>
    </lineage>
</organism>
<name>A0A4Y6UT81_SACBS</name>
<dbReference type="InterPro" id="IPR002933">
    <property type="entry name" value="Peptidase_M20"/>
</dbReference>
<dbReference type="Gene3D" id="3.30.70.360">
    <property type="match status" value="1"/>
</dbReference>
<evidence type="ECO:0000313" key="5">
    <source>
        <dbReference type="Proteomes" id="UP000316968"/>
    </source>
</evidence>
<keyword evidence="2" id="KW-0464">Manganese</keyword>
<dbReference type="Gene3D" id="3.40.630.10">
    <property type="entry name" value="Zn peptidases"/>
    <property type="match status" value="1"/>
</dbReference>
<dbReference type="EMBL" id="CP041217">
    <property type="protein sequence ID" value="QDH19960.1"/>
    <property type="molecule type" value="Genomic_DNA"/>
</dbReference>
<dbReference type="GO" id="GO:0046872">
    <property type="term" value="F:metal ion binding"/>
    <property type="evidence" value="ECO:0007669"/>
    <property type="project" value="UniProtKB-KW"/>
</dbReference>
<dbReference type="KEGG" id="saca:FFV09_03230"/>
<gene>
    <name evidence="4" type="ORF">FFV09_03230</name>
</gene>
<dbReference type="Pfam" id="PF01546">
    <property type="entry name" value="Peptidase_M20"/>
    <property type="match status" value="1"/>
</dbReference>
<feature type="binding site" evidence="2">
    <location>
        <position position="375"/>
    </location>
    <ligand>
        <name>Mn(2+)</name>
        <dbReference type="ChEBI" id="CHEBI:29035"/>
        <label>2</label>
    </ligand>
</feature>
<sequence>MTRRTQTVSHLAAEGSYPVGKLSGRSASSGVLTPEEWIAIRRHLHQRPELSGEEYETTDYLRAKLARIGVRLVETGLKTGLIAEIGSGAGPIVALRADIDALPIEEATGLPYASIHPGRMHACGHDFHAAALIGAAQRLKLREAELPGTVRLLFQPDEERAKGAQQLIAAGALEGVGAVIGQHNKPDLPVGTVGIAAGPIMAASDGFTVTVKGTATHAAVPEAGIDPIVTAAHLVTALQTITGRSISAQDRAVVSVTQLHAGNTWNVIPDTALLHGTIRSFDESVHARIKARFAEIAGGVAAAFGAEASVRWSGGPPPVVNDAELAELARACADRLGLHVASGITSPASEDFAFYQQKVPGLFLFVGTSGSQEWHHPAFELDDSALPDAAALLADLALGALARLSDKQ</sequence>
<dbReference type="InterPro" id="IPR011650">
    <property type="entry name" value="Peptidase_M20_dimer"/>
</dbReference>
<keyword evidence="2" id="KW-0479">Metal-binding</keyword>
<dbReference type="SUPFAM" id="SSF55031">
    <property type="entry name" value="Bacterial exopeptidase dimerisation domain"/>
    <property type="match status" value="1"/>
</dbReference>
<protein>
    <submittedName>
        <fullName evidence="4">Amidohydrolase</fullName>
    </submittedName>
</protein>
<feature type="binding site" evidence="2">
    <location>
        <position position="125"/>
    </location>
    <ligand>
        <name>Mn(2+)</name>
        <dbReference type="ChEBI" id="CHEBI:29035"/>
        <label>2</label>
    </ligand>
</feature>
<feature type="binding site" evidence="2">
    <location>
        <position position="159"/>
    </location>
    <ligand>
        <name>Mn(2+)</name>
        <dbReference type="ChEBI" id="CHEBI:29035"/>
        <label>2</label>
    </ligand>
</feature>
<evidence type="ECO:0000313" key="4">
    <source>
        <dbReference type="EMBL" id="QDH19960.1"/>
    </source>
</evidence>
<dbReference type="InterPro" id="IPR017439">
    <property type="entry name" value="Amidohydrolase"/>
</dbReference>
<dbReference type="AlphaFoldDB" id="A0A4Y6UT81"/>
<feature type="binding site" evidence="2">
    <location>
        <position position="183"/>
    </location>
    <ligand>
        <name>Mn(2+)</name>
        <dbReference type="ChEBI" id="CHEBI:29035"/>
        <label>2</label>
    </ligand>
</feature>
<dbReference type="InterPro" id="IPR036264">
    <property type="entry name" value="Bact_exopeptidase_dim_dom"/>
</dbReference>
<evidence type="ECO:0000256" key="1">
    <source>
        <dbReference type="ARBA" id="ARBA00022801"/>
    </source>
</evidence>
<dbReference type="Pfam" id="PF07687">
    <property type="entry name" value="M20_dimer"/>
    <property type="match status" value="1"/>
</dbReference>
<dbReference type="SUPFAM" id="SSF53187">
    <property type="entry name" value="Zn-dependent exopeptidases"/>
    <property type="match status" value="1"/>
</dbReference>
<reference evidence="4 5" key="1">
    <citation type="submission" date="2019-06" db="EMBL/GenBank/DDBJ databases">
        <title>Saccharibacillus brassicae sp. nov., an endophytic bacterium isolated from Chinese cabbage seeds (Brassica pekinensis).</title>
        <authorList>
            <person name="Jiang L."/>
            <person name="Lee J."/>
            <person name="Kim S.W."/>
        </authorList>
    </citation>
    <scope>NUCLEOTIDE SEQUENCE [LARGE SCALE GENOMIC DNA]</scope>
    <source>
        <strain evidence="5">KCTC 43072 / ATSA2</strain>
    </source>
</reference>